<dbReference type="GO" id="GO:0008137">
    <property type="term" value="F:NADH dehydrogenase (ubiquinone) activity"/>
    <property type="evidence" value="ECO:0007669"/>
    <property type="project" value="InterPro"/>
</dbReference>
<protein>
    <recommendedName>
        <fullName evidence="7">NADH-quinone oxidoreductase subunit</fullName>
        <ecNumber evidence="7">7.1.1.-</ecNumber>
    </recommendedName>
</protein>
<sequence length="125" mass="14751">MFMNIDYQALSFLFFIFFSFFVCFFMLISGYIFGSKSYFQNIPHPFESGIVSLGSARLQIPIKFSLIAILFVIFDVEALYLYIWSVCVRESGWIGFFGICFFIFSLFITLYFLFKNNVLEWIISK</sequence>
<comment type="similarity">
    <text evidence="2 7">Belongs to the complex I subunit 3 family.</text>
</comment>
<dbReference type="InterPro" id="IPR038430">
    <property type="entry name" value="NDAH_ubi_oxred_su3_sf"/>
</dbReference>
<keyword evidence="7" id="KW-0874">Quinone</keyword>
<comment type="subcellular location">
    <subcellularLocation>
        <location evidence="7">Cell membrane</location>
        <topology evidence="7">Multi-pass membrane protein</topology>
    </subcellularLocation>
    <subcellularLocation>
        <location evidence="1">Membrane</location>
    </subcellularLocation>
</comment>
<evidence type="ECO:0000256" key="2">
    <source>
        <dbReference type="ARBA" id="ARBA00008472"/>
    </source>
</evidence>
<evidence type="ECO:0000313" key="10">
    <source>
        <dbReference type="Proteomes" id="UP000294455"/>
    </source>
</evidence>
<dbReference type="GO" id="GO:0005886">
    <property type="term" value="C:plasma membrane"/>
    <property type="evidence" value="ECO:0007669"/>
    <property type="project" value="UniProtKB-SubCell"/>
</dbReference>
<evidence type="ECO:0000313" key="9">
    <source>
        <dbReference type="EMBL" id="VFP88032.1"/>
    </source>
</evidence>
<keyword evidence="7" id="KW-0520">NAD</keyword>
<dbReference type="EC" id="7.1.1.-" evidence="7"/>
<dbReference type="AlphaFoldDB" id="A0A803FTJ3"/>
<evidence type="ECO:0000256" key="4">
    <source>
        <dbReference type="ARBA" id="ARBA00022692"/>
    </source>
</evidence>
<gene>
    <name evidence="9" type="primary">nuoA</name>
    <name evidence="9" type="ORF">BUCIPICE3303_103</name>
</gene>
<keyword evidence="3" id="KW-0813">Transport</keyword>
<feature type="transmembrane region" description="Helical" evidence="8">
    <location>
        <begin position="12"/>
        <end position="33"/>
    </location>
</feature>
<dbReference type="Pfam" id="PF00507">
    <property type="entry name" value="Oxidored_q4"/>
    <property type="match status" value="1"/>
</dbReference>
<keyword evidence="5 8" id="KW-1133">Transmembrane helix</keyword>
<evidence type="ECO:0000256" key="7">
    <source>
        <dbReference type="RuleBase" id="RU003639"/>
    </source>
</evidence>
<dbReference type="GO" id="GO:0030964">
    <property type="term" value="C:NADH dehydrogenase complex"/>
    <property type="evidence" value="ECO:0007669"/>
    <property type="project" value="TreeGrafter"/>
</dbReference>
<feature type="transmembrane region" description="Helical" evidence="8">
    <location>
        <begin position="91"/>
        <end position="114"/>
    </location>
</feature>
<dbReference type="GO" id="GO:0048038">
    <property type="term" value="F:quinone binding"/>
    <property type="evidence" value="ECO:0007669"/>
    <property type="project" value="UniProtKB-KW"/>
</dbReference>
<proteinExistence type="inferred from homology"/>
<feature type="transmembrane region" description="Helical" evidence="8">
    <location>
        <begin position="64"/>
        <end position="85"/>
    </location>
</feature>
<name>A0A803FTJ3_9GAMM</name>
<dbReference type="GO" id="GO:0016491">
    <property type="term" value="F:oxidoreductase activity"/>
    <property type="evidence" value="ECO:0007669"/>
    <property type="project" value="UniProtKB-KW"/>
</dbReference>
<keyword evidence="4 7" id="KW-0812">Transmembrane</keyword>
<evidence type="ECO:0000256" key="6">
    <source>
        <dbReference type="ARBA" id="ARBA00023136"/>
    </source>
</evidence>
<dbReference type="EMBL" id="LR217739">
    <property type="protein sequence ID" value="VFP88032.1"/>
    <property type="molecule type" value="Genomic_DNA"/>
</dbReference>
<dbReference type="PANTHER" id="PTHR11058">
    <property type="entry name" value="NADH-UBIQUINONE OXIDOREDUCTASE CHAIN 3"/>
    <property type="match status" value="1"/>
</dbReference>
<keyword evidence="6 8" id="KW-0472">Membrane</keyword>
<evidence type="ECO:0000256" key="8">
    <source>
        <dbReference type="SAM" id="Phobius"/>
    </source>
</evidence>
<reference evidence="9 10" key="1">
    <citation type="submission" date="2019-02" db="EMBL/GenBank/DDBJ databases">
        <authorList>
            <person name="Manzano-Marin A."/>
            <person name="Manzano-Marin A."/>
        </authorList>
    </citation>
    <scope>NUCLEOTIDE SEQUENCE [LARGE SCALE GENOMIC DNA]</scope>
    <source>
        <strain evidence="9 10">BuCipiceae</strain>
    </source>
</reference>
<dbReference type="Proteomes" id="UP000294455">
    <property type="component" value="Chromosome"/>
</dbReference>
<dbReference type="Gene3D" id="1.20.58.1610">
    <property type="entry name" value="NADH:ubiquinone/plastoquinone oxidoreductase, chain 3"/>
    <property type="match status" value="1"/>
</dbReference>
<evidence type="ECO:0000256" key="3">
    <source>
        <dbReference type="ARBA" id="ARBA00022448"/>
    </source>
</evidence>
<dbReference type="PANTHER" id="PTHR11058:SF21">
    <property type="entry name" value="NADH-QUINONE OXIDOREDUCTASE SUBUNIT A"/>
    <property type="match status" value="1"/>
</dbReference>
<evidence type="ECO:0000256" key="1">
    <source>
        <dbReference type="ARBA" id="ARBA00004370"/>
    </source>
</evidence>
<dbReference type="InterPro" id="IPR000440">
    <property type="entry name" value="NADH_UbQ/plastoQ_OxRdtase_su3"/>
</dbReference>
<evidence type="ECO:0000256" key="5">
    <source>
        <dbReference type="ARBA" id="ARBA00022989"/>
    </source>
</evidence>
<organism evidence="9 10">
    <name type="scientific">Buchnera aphidicola</name>
    <name type="common">Cinara piceae</name>
    <dbReference type="NCBI Taxonomy" id="1660043"/>
    <lineage>
        <taxon>Bacteria</taxon>
        <taxon>Pseudomonadati</taxon>
        <taxon>Pseudomonadota</taxon>
        <taxon>Gammaproteobacteria</taxon>
        <taxon>Enterobacterales</taxon>
        <taxon>Erwiniaceae</taxon>
        <taxon>Buchnera</taxon>
    </lineage>
</organism>
<comment type="function">
    <text evidence="7">NDH-1 shuttles electrons from NADH, via FMN and iron-sulfur (Fe-S) centers, to quinones in the respiratory chain.</text>
</comment>
<keyword evidence="9" id="KW-0560">Oxidoreductase</keyword>
<comment type="catalytic activity">
    <reaction evidence="7">
        <text>a quinone + NADH + 5 H(+)(in) = a quinol + NAD(+) + 4 H(+)(out)</text>
        <dbReference type="Rhea" id="RHEA:57888"/>
        <dbReference type="ChEBI" id="CHEBI:15378"/>
        <dbReference type="ChEBI" id="CHEBI:24646"/>
        <dbReference type="ChEBI" id="CHEBI:57540"/>
        <dbReference type="ChEBI" id="CHEBI:57945"/>
        <dbReference type="ChEBI" id="CHEBI:132124"/>
    </reaction>
</comment>
<accession>A0A803FTJ3</accession>